<sequence length="365" mass="40870">MNILYVITGLGGGGAEKVVADLADEMSTLGHQVKIAYLKGEVVIRPKNKEIELIYLGLEKISNLRIAFKNYKKLLFSFKPDIVHSHMVHANIFARISRKFLPIPRLVCSAHSSNEGGRLRMLLYKFTHSLSDVLTNVSQNASYNFERLGVAPKGKITTVYNGIDLVKFDKNNINLQLKYELGISDRTPIFLAVGRFHEAKDYPNLLHSFSIFKETSVFREKKPKLLIAGDGVGRLEIEQLILDLKLELEVLLLGRREDISALLNIADFFVLSSKYEGLPTVVIEAMACETYVIATDCGGSAEIMGDTGKLVPIQNSNVLAQALEDVSKLDMNTIHLNNLQARKRVENLFSLDSSVQNWLKIYESI</sequence>
<evidence type="ECO:0000259" key="1">
    <source>
        <dbReference type="Pfam" id="PF00534"/>
    </source>
</evidence>
<dbReference type="InterPro" id="IPR028098">
    <property type="entry name" value="Glyco_trans_4-like_N"/>
</dbReference>
<feature type="domain" description="Glycosyltransferase subfamily 4-like N-terminal" evidence="2">
    <location>
        <begin position="13"/>
        <end position="165"/>
    </location>
</feature>
<organism evidence="3 4">
    <name type="scientific">Acinetobacter colistiniresistens</name>
    <dbReference type="NCBI Taxonomy" id="280145"/>
    <lineage>
        <taxon>Bacteria</taxon>
        <taxon>Pseudomonadati</taxon>
        <taxon>Pseudomonadota</taxon>
        <taxon>Gammaproteobacteria</taxon>
        <taxon>Moraxellales</taxon>
        <taxon>Moraxellaceae</taxon>
        <taxon>Acinetobacter</taxon>
    </lineage>
</organism>
<dbReference type="SUPFAM" id="SSF53756">
    <property type="entry name" value="UDP-Glycosyltransferase/glycogen phosphorylase"/>
    <property type="match status" value="1"/>
</dbReference>
<name>N9QZF1_9GAMM</name>
<proteinExistence type="predicted"/>
<dbReference type="Gene3D" id="3.40.50.2000">
    <property type="entry name" value="Glycogen Phosphorylase B"/>
    <property type="match status" value="2"/>
</dbReference>
<gene>
    <name evidence="3" type="ORF">F889_03621</name>
</gene>
<keyword evidence="4" id="KW-1185">Reference proteome</keyword>
<dbReference type="Proteomes" id="UP000013009">
    <property type="component" value="Unassembled WGS sequence"/>
</dbReference>
<dbReference type="RefSeq" id="WP_005277837.1">
    <property type="nucleotide sequence ID" value="NZ_KB850198.1"/>
</dbReference>
<dbReference type="PATRIC" id="fig|1217695.3.peg.3515"/>
<protein>
    <recommendedName>
        <fullName evidence="5">Glycosyltransferase</fullName>
    </recommendedName>
</protein>
<evidence type="ECO:0000259" key="2">
    <source>
        <dbReference type="Pfam" id="PF13439"/>
    </source>
</evidence>
<comment type="caution">
    <text evidence="3">The sequence shown here is derived from an EMBL/GenBank/DDBJ whole genome shotgun (WGS) entry which is preliminary data.</text>
</comment>
<dbReference type="AlphaFoldDB" id="N9QZF1"/>
<dbReference type="Pfam" id="PF13439">
    <property type="entry name" value="Glyco_transf_4"/>
    <property type="match status" value="1"/>
</dbReference>
<accession>N9QZF1</accession>
<dbReference type="EMBL" id="APRZ01000025">
    <property type="protein sequence ID" value="ENX32302.1"/>
    <property type="molecule type" value="Genomic_DNA"/>
</dbReference>
<evidence type="ECO:0000313" key="4">
    <source>
        <dbReference type="Proteomes" id="UP000013009"/>
    </source>
</evidence>
<dbReference type="HOGENOM" id="CLU_009583_0_3_6"/>
<dbReference type="GO" id="GO:0016757">
    <property type="term" value="F:glycosyltransferase activity"/>
    <property type="evidence" value="ECO:0007669"/>
    <property type="project" value="InterPro"/>
</dbReference>
<evidence type="ECO:0008006" key="5">
    <source>
        <dbReference type="Google" id="ProtNLM"/>
    </source>
</evidence>
<dbReference type="OrthoDB" id="9792269at2"/>
<feature type="domain" description="Glycosyl transferase family 1" evidence="1">
    <location>
        <begin position="180"/>
        <end position="330"/>
    </location>
</feature>
<evidence type="ECO:0000313" key="3">
    <source>
        <dbReference type="EMBL" id="ENX32302.1"/>
    </source>
</evidence>
<dbReference type="GO" id="GO:1901135">
    <property type="term" value="P:carbohydrate derivative metabolic process"/>
    <property type="evidence" value="ECO:0007669"/>
    <property type="project" value="UniProtKB-ARBA"/>
</dbReference>
<dbReference type="PANTHER" id="PTHR12526">
    <property type="entry name" value="GLYCOSYLTRANSFERASE"/>
    <property type="match status" value="1"/>
</dbReference>
<dbReference type="InterPro" id="IPR001296">
    <property type="entry name" value="Glyco_trans_1"/>
</dbReference>
<dbReference type="Pfam" id="PF00534">
    <property type="entry name" value="Glycos_transf_1"/>
    <property type="match status" value="1"/>
</dbReference>
<reference evidence="3 4" key="1">
    <citation type="submission" date="2013-02" db="EMBL/GenBank/DDBJ databases">
        <title>The Genome Sequence of Acinetobacter sp. NIPH 1859.</title>
        <authorList>
            <consortium name="The Broad Institute Genome Sequencing Platform"/>
            <consortium name="The Broad Institute Genome Sequencing Center for Infectious Disease"/>
            <person name="Cerqueira G."/>
            <person name="Feldgarden M."/>
            <person name="Courvalin P."/>
            <person name="Perichon B."/>
            <person name="Grillot-Courvalin C."/>
            <person name="Clermont D."/>
            <person name="Rocha E."/>
            <person name="Yoon E.-J."/>
            <person name="Nemec A."/>
            <person name="Walker B."/>
            <person name="Young S.K."/>
            <person name="Zeng Q."/>
            <person name="Gargeya S."/>
            <person name="Fitzgerald M."/>
            <person name="Haas B."/>
            <person name="Abouelleil A."/>
            <person name="Alvarado L."/>
            <person name="Arachchi H.M."/>
            <person name="Berlin A.M."/>
            <person name="Chapman S.B."/>
            <person name="Dewar J."/>
            <person name="Goldberg J."/>
            <person name="Griggs A."/>
            <person name="Gujja S."/>
            <person name="Hansen M."/>
            <person name="Howarth C."/>
            <person name="Imamovic A."/>
            <person name="Larimer J."/>
            <person name="McCowan C."/>
            <person name="Murphy C."/>
            <person name="Neiman D."/>
            <person name="Pearson M."/>
            <person name="Priest M."/>
            <person name="Roberts A."/>
            <person name="Saif S."/>
            <person name="Shea T."/>
            <person name="Sisk P."/>
            <person name="Sykes S."/>
            <person name="Wortman J."/>
            <person name="Nusbaum C."/>
            <person name="Birren B."/>
        </authorList>
    </citation>
    <scope>NUCLEOTIDE SEQUENCE [LARGE SCALE GENOMIC DNA]</scope>
    <source>
        <strain evidence="3 4">NIPH 1859</strain>
    </source>
</reference>